<dbReference type="InterPro" id="IPR050463">
    <property type="entry name" value="Gfo/Idh/MocA_oxidrdct_glycsds"/>
</dbReference>
<dbReference type="GO" id="GO:0016491">
    <property type="term" value="F:oxidoreductase activity"/>
    <property type="evidence" value="ECO:0007669"/>
    <property type="project" value="UniProtKB-KW"/>
</dbReference>
<evidence type="ECO:0000259" key="2">
    <source>
        <dbReference type="Pfam" id="PF01408"/>
    </source>
</evidence>
<dbReference type="SUPFAM" id="SSF51735">
    <property type="entry name" value="NAD(P)-binding Rossmann-fold domains"/>
    <property type="match status" value="1"/>
</dbReference>
<keyword evidence="1" id="KW-0560">Oxidoreductase</keyword>
<dbReference type="SUPFAM" id="SSF55347">
    <property type="entry name" value="Glyceraldehyde-3-phosphate dehydrogenase-like, C-terminal domain"/>
    <property type="match status" value="1"/>
</dbReference>
<accession>A0A7Z0DX86</accession>
<evidence type="ECO:0000256" key="1">
    <source>
        <dbReference type="ARBA" id="ARBA00023002"/>
    </source>
</evidence>
<evidence type="ECO:0000313" key="5">
    <source>
        <dbReference type="Proteomes" id="UP000535276"/>
    </source>
</evidence>
<dbReference type="PANTHER" id="PTHR43818:SF11">
    <property type="entry name" value="BCDNA.GH03377"/>
    <property type="match status" value="1"/>
</dbReference>
<dbReference type="Pfam" id="PF22725">
    <property type="entry name" value="GFO_IDH_MocA_C3"/>
    <property type="match status" value="1"/>
</dbReference>
<organism evidence="4 5">
    <name type="scientific">Rhizobium leguminosarum</name>
    <dbReference type="NCBI Taxonomy" id="384"/>
    <lineage>
        <taxon>Bacteria</taxon>
        <taxon>Pseudomonadati</taxon>
        <taxon>Pseudomonadota</taxon>
        <taxon>Alphaproteobacteria</taxon>
        <taxon>Hyphomicrobiales</taxon>
        <taxon>Rhizobiaceae</taxon>
        <taxon>Rhizobium/Agrobacterium group</taxon>
        <taxon>Rhizobium</taxon>
    </lineage>
</organism>
<dbReference type="AlphaFoldDB" id="A0A7Z0DX86"/>
<sequence>MPAKQERRLRIGVLGAGQIAQAAHFESCTKAVNADLYAICDVAADLRERMAITHGAGKTYDDYDKMLADPDLDAVIIATADAFHVTASIRALQAGKHVLCEKPVGVTVQECLELKAEVDKSGKVFQVGHMKRFDAGLQAAKSFIRDEMGEMVALKAWYCDSTHRYPMTDAVQPLILASANARKPSGNPKADLRRYYMLAHGCHLIDTARYFAGDIVSVTARLSERAGIWCWFVDVEFASGTLGHLDLTVQVRMDWHEGFQIYGRNGSILGKTYNPWYYKTSEVDIFREADGATHRVLGADGHFYRRQVEGFARTILDGAVMEGADIDDGLASVRAMVAVARSAESGKPVALADVTGGV</sequence>
<name>A0A7Z0DX86_RHILE</name>
<dbReference type="RefSeq" id="WP_179611137.1">
    <property type="nucleotide sequence ID" value="NZ_JACBZV010000002.1"/>
</dbReference>
<dbReference type="Pfam" id="PF01408">
    <property type="entry name" value="GFO_IDH_MocA"/>
    <property type="match status" value="1"/>
</dbReference>
<dbReference type="EMBL" id="JACBZV010000002">
    <property type="protein sequence ID" value="NYJ10607.1"/>
    <property type="molecule type" value="Genomic_DNA"/>
</dbReference>
<evidence type="ECO:0000313" key="4">
    <source>
        <dbReference type="EMBL" id="NYJ10607.1"/>
    </source>
</evidence>
<protein>
    <submittedName>
        <fullName evidence="4">Putative dehydrogenase</fullName>
    </submittedName>
</protein>
<reference evidence="4 5" key="1">
    <citation type="submission" date="2020-07" db="EMBL/GenBank/DDBJ databases">
        <title>Genomic Encyclopedia of Type Strains, Phase IV (KMG-V): Genome sequencing to study the core and pangenomes of soil and plant-associated prokaryotes.</title>
        <authorList>
            <person name="Whitman W."/>
        </authorList>
    </citation>
    <scope>NUCLEOTIDE SEQUENCE [LARGE SCALE GENOMIC DNA]</scope>
    <source>
        <strain evidence="4 5">SEMIA 4052</strain>
    </source>
</reference>
<dbReference type="Proteomes" id="UP000535276">
    <property type="component" value="Unassembled WGS sequence"/>
</dbReference>
<comment type="caution">
    <text evidence="4">The sequence shown here is derived from an EMBL/GenBank/DDBJ whole genome shotgun (WGS) entry which is preliminary data.</text>
</comment>
<dbReference type="Gene3D" id="3.40.50.720">
    <property type="entry name" value="NAD(P)-binding Rossmann-like Domain"/>
    <property type="match status" value="1"/>
</dbReference>
<feature type="domain" description="Gfo/Idh/MocA-like oxidoreductase N-terminal" evidence="2">
    <location>
        <begin position="9"/>
        <end position="129"/>
    </location>
</feature>
<evidence type="ECO:0000259" key="3">
    <source>
        <dbReference type="Pfam" id="PF22725"/>
    </source>
</evidence>
<dbReference type="InterPro" id="IPR000683">
    <property type="entry name" value="Gfo/Idh/MocA-like_OxRdtase_N"/>
</dbReference>
<proteinExistence type="predicted"/>
<feature type="domain" description="GFO/IDH/MocA-like oxidoreductase" evidence="3">
    <location>
        <begin position="193"/>
        <end position="268"/>
    </location>
</feature>
<dbReference type="PANTHER" id="PTHR43818">
    <property type="entry name" value="BCDNA.GH03377"/>
    <property type="match status" value="1"/>
</dbReference>
<dbReference type="InterPro" id="IPR055170">
    <property type="entry name" value="GFO_IDH_MocA-like_dom"/>
</dbReference>
<dbReference type="Gene3D" id="3.30.360.10">
    <property type="entry name" value="Dihydrodipicolinate Reductase, domain 2"/>
    <property type="match status" value="1"/>
</dbReference>
<dbReference type="InterPro" id="IPR036291">
    <property type="entry name" value="NAD(P)-bd_dom_sf"/>
</dbReference>
<dbReference type="GO" id="GO:0000166">
    <property type="term" value="F:nucleotide binding"/>
    <property type="evidence" value="ECO:0007669"/>
    <property type="project" value="InterPro"/>
</dbReference>
<gene>
    <name evidence="4" type="ORF">GGI64_001654</name>
</gene>